<dbReference type="EMBL" id="QSGN01000132">
    <property type="protein sequence ID" value="RHB20923.1"/>
    <property type="molecule type" value="Genomic_DNA"/>
</dbReference>
<evidence type="ECO:0000313" key="2">
    <source>
        <dbReference type="Proteomes" id="UP000283482"/>
    </source>
</evidence>
<evidence type="ECO:0000313" key="1">
    <source>
        <dbReference type="EMBL" id="RHB20923.1"/>
    </source>
</evidence>
<dbReference type="AlphaFoldDB" id="A0A413USG1"/>
<feature type="non-terminal residue" evidence="1">
    <location>
        <position position="1"/>
    </location>
</feature>
<dbReference type="RefSeq" id="WP_220399847.1">
    <property type="nucleotide sequence ID" value="NZ_QSGN01000132.1"/>
</dbReference>
<name>A0A413USG1_BACSE</name>
<comment type="caution">
    <text evidence="1">The sequence shown here is derived from an EMBL/GenBank/DDBJ whole genome shotgun (WGS) entry which is preliminary data.</text>
</comment>
<gene>
    <name evidence="1" type="ORF">DW889_17730</name>
</gene>
<accession>A0A413USG1</accession>
<protein>
    <submittedName>
        <fullName evidence="1">Uncharacterized protein</fullName>
    </submittedName>
</protein>
<sequence length="74" mass="8625">TTKVYVKYMYGQPNSDTYLKMKYETDHRISIYLTSDNSLGDRTIVRELIVRDSMYDMATQDDEITGLTDCTIVQ</sequence>
<reference evidence="1 2" key="1">
    <citation type="submission" date="2018-08" db="EMBL/GenBank/DDBJ databases">
        <title>A genome reference for cultivated species of the human gut microbiota.</title>
        <authorList>
            <person name="Zou Y."/>
            <person name="Xue W."/>
            <person name="Luo G."/>
        </authorList>
    </citation>
    <scope>NUCLEOTIDE SEQUENCE [LARGE SCALE GENOMIC DNA]</scope>
    <source>
        <strain evidence="1 2">AM40-34</strain>
    </source>
</reference>
<organism evidence="1 2">
    <name type="scientific">Bacteroides stercoris</name>
    <dbReference type="NCBI Taxonomy" id="46506"/>
    <lineage>
        <taxon>Bacteria</taxon>
        <taxon>Pseudomonadati</taxon>
        <taxon>Bacteroidota</taxon>
        <taxon>Bacteroidia</taxon>
        <taxon>Bacteroidales</taxon>
        <taxon>Bacteroidaceae</taxon>
        <taxon>Bacteroides</taxon>
    </lineage>
</organism>
<proteinExistence type="predicted"/>
<dbReference type="Proteomes" id="UP000283482">
    <property type="component" value="Unassembled WGS sequence"/>
</dbReference>